<evidence type="ECO:0000256" key="7">
    <source>
        <dbReference type="ARBA" id="ARBA00032903"/>
    </source>
</evidence>
<organism evidence="10 11">
    <name type="scientific">Malaciobacter molluscorum LMG 25693</name>
    <dbReference type="NCBI Taxonomy" id="870501"/>
    <lineage>
        <taxon>Bacteria</taxon>
        <taxon>Pseudomonadati</taxon>
        <taxon>Campylobacterota</taxon>
        <taxon>Epsilonproteobacteria</taxon>
        <taxon>Campylobacterales</taxon>
        <taxon>Arcobacteraceae</taxon>
        <taxon>Malaciobacter</taxon>
    </lineage>
</organism>
<dbReference type="Proteomes" id="UP000262712">
    <property type="component" value="Chromosome"/>
</dbReference>
<feature type="domain" description="Dihydroneopterin aldolase/epimerase" evidence="8">
    <location>
        <begin position="3"/>
        <end position="103"/>
    </location>
</feature>
<dbReference type="NCBIfam" id="TIGR00526">
    <property type="entry name" value="folB_dom"/>
    <property type="match status" value="1"/>
</dbReference>
<comment type="pathway">
    <text evidence="2">Cofactor biosynthesis; tetrahydrofolate biosynthesis; 2-amino-4-hydroxy-6-hydroxymethyl-7,8-dihydropteridine diphosphate from 7,8-dihydroneopterin triphosphate: step 3/4.</text>
</comment>
<comment type="similarity">
    <text evidence="3">Belongs to the DHNA family.</text>
</comment>
<dbReference type="EC" id="4.1.2.25" evidence="4"/>
<dbReference type="InterPro" id="IPR043133">
    <property type="entry name" value="GTP-CH-I_C/QueF"/>
</dbReference>
<evidence type="ECO:0000256" key="6">
    <source>
        <dbReference type="ARBA" id="ARBA00023239"/>
    </source>
</evidence>
<dbReference type="GO" id="GO:0046656">
    <property type="term" value="P:folic acid biosynthetic process"/>
    <property type="evidence" value="ECO:0007669"/>
    <property type="project" value="UniProtKB-KW"/>
</dbReference>
<dbReference type="Proteomes" id="UP000221222">
    <property type="component" value="Unassembled WGS sequence"/>
</dbReference>
<dbReference type="GO" id="GO:0005737">
    <property type="term" value="C:cytoplasm"/>
    <property type="evidence" value="ECO:0007669"/>
    <property type="project" value="TreeGrafter"/>
</dbReference>
<name>A0A2G1DKF1_9BACT</name>
<dbReference type="PANTHER" id="PTHR42844">
    <property type="entry name" value="DIHYDRONEOPTERIN ALDOLASE 1-RELATED"/>
    <property type="match status" value="1"/>
</dbReference>
<gene>
    <name evidence="9" type="primary">folB</name>
    <name evidence="9" type="ORF">AMOL_0308</name>
    <name evidence="10" type="ORF">CPU12_03425</name>
</gene>
<evidence type="ECO:0000259" key="8">
    <source>
        <dbReference type="SMART" id="SM00905"/>
    </source>
</evidence>
<proteinExistence type="inferred from homology"/>
<reference evidence="9 12" key="2">
    <citation type="submission" date="2018-08" db="EMBL/GenBank/DDBJ databases">
        <title>Complete genome of the Arcobacter molluscorum type strain LMG 25693.</title>
        <authorList>
            <person name="Miller W.G."/>
            <person name="Yee E."/>
            <person name="Bono J.L."/>
        </authorList>
    </citation>
    <scope>NUCLEOTIDE SEQUENCE [LARGE SCALE GENOMIC DNA]</scope>
    <source>
        <strain evidence="9 12">CECT 7696</strain>
    </source>
</reference>
<evidence type="ECO:0000313" key="9">
    <source>
        <dbReference type="EMBL" id="AXX91324.1"/>
    </source>
</evidence>
<dbReference type="KEGG" id="amol:AMOL_0308"/>
<comment type="catalytic activity">
    <reaction evidence="1">
        <text>7,8-dihydroneopterin = 6-hydroxymethyl-7,8-dihydropterin + glycolaldehyde</text>
        <dbReference type="Rhea" id="RHEA:10540"/>
        <dbReference type="ChEBI" id="CHEBI:17001"/>
        <dbReference type="ChEBI" id="CHEBI:17071"/>
        <dbReference type="ChEBI" id="CHEBI:44841"/>
        <dbReference type="EC" id="4.1.2.25"/>
    </reaction>
</comment>
<accession>A0A2G1DKF1</accession>
<dbReference type="EMBL" id="NXFY01000003">
    <property type="protein sequence ID" value="PHO18951.1"/>
    <property type="molecule type" value="Genomic_DNA"/>
</dbReference>
<evidence type="ECO:0000256" key="5">
    <source>
        <dbReference type="ARBA" id="ARBA00022909"/>
    </source>
</evidence>
<evidence type="ECO:0000256" key="4">
    <source>
        <dbReference type="ARBA" id="ARBA00013043"/>
    </source>
</evidence>
<dbReference type="EMBL" id="CP032098">
    <property type="protein sequence ID" value="AXX91324.1"/>
    <property type="molecule type" value="Genomic_DNA"/>
</dbReference>
<dbReference type="Gene3D" id="3.30.1130.10">
    <property type="match status" value="1"/>
</dbReference>
<sequence>MKIKIENLTFDCIIGILPFEREKKQSVVVNCTIKYKYSKNNFIDYSKIAYDIENIMKKSQFKLIEDAILDIRKHIFDTYKIKKIKLTICKPHIISNCKVSVKK</sequence>
<dbReference type="InterPro" id="IPR006156">
    <property type="entry name" value="Dihydroneopterin_aldolase"/>
</dbReference>
<dbReference type="InterPro" id="IPR006157">
    <property type="entry name" value="FolB_dom"/>
</dbReference>
<dbReference type="Pfam" id="PF02152">
    <property type="entry name" value="FolB"/>
    <property type="match status" value="1"/>
</dbReference>
<dbReference type="GO" id="GO:0004150">
    <property type="term" value="F:dihydroneopterin aldolase activity"/>
    <property type="evidence" value="ECO:0007669"/>
    <property type="project" value="UniProtKB-EC"/>
</dbReference>
<reference evidence="10 11" key="1">
    <citation type="submission" date="2017-09" db="EMBL/GenBank/DDBJ databases">
        <title>Arcobacter canalis sp. nov., a new species isolated from a water canal contaminated with urban sewage.</title>
        <authorList>
            <person name="Perez-Cataluna A."/>
            <person name="Salas-Masso N."/>
            <person name="Figueras M.J."/>
        </authorList>
    </citation>
    <scope>NUCLEOTIDE SEQUENCE [LARGE SCALE GENOMIC DNA]</scope>
    <source>
        <strain evidence="10 11">F98-3</strain>
    </source>
</reference>
<evidence type="ECO:0000313" key="12">
    <source>
        <dbReference type="Proteomes" id="UP000262712"/>
    </source>
</evidence>
<keyword evidence="6 9" id="KW-0456">Lyase</keyword>
<dbReference type="SMART" id="SM00905">
    <property type="entry name" value="FolB"/>
    <property type="match status" value="1"/>
</dbReference>
<dbReference type="AlphaFoldDB" id="A0A2G1DKF1"/>
<evidence type="ECO:0000313" key="11">
    <source>
        <dbReference type="Proteomes" id="UP000221222"/>
    </source>
</evidence>
<dbReference type="SUPFAM" id="SSF55620">
    <property type="entry name" value="Tetrahydrobiopterin biosynthesis enzymes-like"/>
    <property type="match status" value="1"/>
</dbReference>
<dbReference type="PANTHER" id="PTHR42844:SF1">
    <property type="entry name" value="DIHYDRONEOPTERIN ALDOLASE 1-RELATED"/>
    <property type="match status" value="1"/>
</dbReference>
<evidence type="ECO:0000256" key="2">
    <source>
        <dbReference type="ARBA" id="ARBA00005013"/>
    </source>
</evidence>
<keyword evidence="5" id="KW-0289">Folate biosynthesis</keyword>
<keyword evidence="11" id="KW-1185">Reference proteome</keyword>
<evidence type="ECO:0000256" key="3">
    <source>
        <dbReference type="ARBA" id="ARBA00005708"/>
    </source>
</evidence>
<evidence type="ECO:0000256" key="1">
    <source>
        <dbReference type="ARBA" id="ARBA00001353"/>
    </source>
</evidence>
<protein>
    <recommendedName>
        <fullName evidence="4">dihydroneopterin aldolase</fullName>
        <ecNumber evidence="4">4.1.2.25</ecNumber>
    </recommendedName>
    <alternativeName>
        <fullName evidence="7">7,8-dihydroneopterin aldolase</fullName>
    </alternativeName>
</protein>
<evidence type="ECO:0000313" key="10">
    <source>
        <dbReference type="EMBL" id="PHO18951.1"/>
    </source>
</evidence>